<evidence type="ECO:0000313" key="13">
    <source>
        <dbReference type="EMBL" id="WRL45803.1"/>
    </source>
</evidence>
<evidence type="ECO:0000256" key="5">
    <source>
        <dbReference type="ARBA" id="ARBA00022519"/>
    </source>
</evidence>
<dbReference type="RefSeq" id="WP_407278796.1">
    <property type="nucleotide sequence ID" value="NZ_CP141259.1"/>
</dbReference>
<comment type="subcellular location">
    <subcellularLocation>
        <location evidence="1">Cell inner membrane</location>
        <topology evidence="1">Single-pass membrane protein</topology>
        <orientation evidence="1">Periplasmic side</orientation>
    </subcellularLocation>
</comment>
<dbReference type="InterPro" id="IPR037682">
    <property type="entry name" value="TonB_C"/>
</dbReference>
<dbReference type="PRINTS" id="PR01217">
    <property type="entry name" value="PRICHEXTENSN"/>
</dbReference>
<keyword evidence="3" id="KW-0813">Transport</keyword>
<feature type="compositionally biased region" description="Pro residues" evidence="10">
    <location>
        <begin position="67"/>
        <end position="91"/>
    </location>
</feature>
<dbReference type="PANTHER" id="PTHR33446:SF2">
    <property type="entry name" value="PROTEIN TONB"/>
    <property type="match status" value="1"/>
</dbReference>
<gene>
    <name evidence="13" type="ORF">U5817_21790</name>
</gene>
<evidence type="ECO:0000256" key="4">
    <source>
        <dbReference type="ARBA" id="ARBA00022475"/>
    </source>
</evidence>
<feature type="transmembrane region" description="Helical" evidence="11">
    <location>
        <begin position="21"/>
        <end position="39"/>
    </location>
</feature>
<keyword evidence="4" id="KW-1003">Cell membrane</keyword>
<evidence type="ECO:0000313" key="14">
    <source>
        <dbReference type="Proteomes" id="UP001626593"/>
    </source>
</evidence>
<feature type="compositionally biased region" description="Pro residues" evidence="10">
    <location>
        <begin position="122"/>
        <end position="133"/>
    </location>
</feature>
<evidence type="ECO:0000256" key="8">
    <source>
        <dbReference type="ARBA" id="ARBA00022989"/>
    </source>
</evidence>
<feature type="domain" description="TonB C-terminal" evidence="12">
    <location>
        <begin position="144"/>
        <end position="236"/>
    </location>
</feature>
<dbReference type="Gene3D" id="3.30.1150.10">
    <property type="match status" value="1"/>
</dbReference>
<evidence type="ECO:0000256" key="10">
    <source>
        <dbReference type="SAM" id="MobiDB-lite"/>
    </source>
</evidence>
<evidence type="ECO:0000256" key="7">
    <source>
        <dbReference type="ARBA" id="ARBA00022927"/>
    </source>
</evidence>
<accession>A0ABZ1AJ66</accession>
<dbReference type="InterPro" id="IPR006260">
    <property type="entry name" value="TonB/TolA_C"/>
</dbReference>
<keyword evidence="7" id="KW-0653">Protein transport</keyword>
<protein>
    <submittedName>
        <fullName evidence="13">Energy transducer TonB</fullName>
    </submittedName>
</protein>
<keyword evidence="14" id="KW-1185">Reference proteome</keyword>
<organism evidence="13 14">
    <name type="scientific">Aromatoleum evansii</name>
    <name type="common">Azoarcus evansii</name>
    <dbReference type="NCBI Taxonomy" id="59406"/>
    <lineage>
        <taxon>Bacteria</taxon>
        <taxon>Pseudomonadati</taxon>
        <taxon>Pseudomonadota</taxon>
        <taxon>Betaproteobacteria</taxon>
        <taxon>Rhodocyclales</taxon>
        <taxon>Rhodocyclaceae</taxon>
        <taxon>Aromatoleum</taxon>
    </lineage>
</organism>
<keyword evidence="8 11" id="KW-1133">Transmembrane helix</keyword>
<keyword evidence="5" id="KW-0997">Cell inner membrane</keyword>
<dbReference type="NCBIfam" id="TIGR01352">
    <property type="entry name" value="tonB_Cterm"/>
    <property type="match status" value="1"/>
</dbReference>
<evidence type="ECO:0000259" key="12">
    <source>
        <dbReference type="PROSITE" id="PS52015"/>
    </source>
</evidence>
<evidence type="ECO:0000256" key="9">
    <source>
        <dbReference type="ARBA" id="ARBA00023136"/>
    </source>
</evidence>
<dbReference type="PROSITE" id="PS52015">
    <property type="entry name" value="TONB_CTD"/>
    <property type="match status" value="1"/>
</dbReference>
<comment type="similarity">
    <text evidence="2">Belongs to the TonB family.</text>
</comment>
<keyword evidence="9 11" id="KW-0472">Membrane</keyword>
<evidence type="ECO:0000256" key="6">
    <source>
        <dbReference type="ARBA" id="ARBA00022692"/>
    </source>
</evidence>
<dbReference type="Pfam" id="PF03544">
    <property type="entry name" value="TonB_C"/>
    <property type="match status" value="1"/>
</dbReference>
<dbReference type="SUPFAM" id="SSF74653">
    <property type="entry name" value="TolA/TonB C-terminal domain"/>
    <property type="match status" value="1"/>
</dbReference>
<dbReference type="PANTHER" id="PTHR33446">
    <property type="entry name" value="PROTEIN TONB-RELATED"/>
    <property type="match status" value="1"/>
</dbReference>
<feature type="compositionally biased region" description="Low complexity" evidence="10">
    <location>
        <begin position="111"/>
        <end position="121"/>
    </location>
</feature>
<keyword evidence="6 11" id="KW-0812">Transmembrane</keyword>
<reference evidence="13 14" key="1">
    <citation type="submission" date="2023-12" db="EMBL/GenBank/DDBJ databases">
        <title>A. evansii MAY27, complete genome.</title>
        <authorList>
            <person name="Wang Y."/>
        </authorList>
    </citation>
    <scope>NUCLEOTIDE SEQUENCE [LARGE SCALE GENOMIC DNA]</scope>
    <source>
        <strain evidence="13 14">MAY27</strain>
    </source>
</reference>
<dbReference type="Proteomes" id="UP001626593">
    <property type="component" value="Chromosome"/>
</dbReference>
<evidence type="ECO:0000256" key="1">
    <source>
        <dbReference type="ARBA" id="ARBA00004383"/>
    </source>
</evidence>
<evidence type="ECO:0000256" key="3">
    <source>
        <dbReference type="ARBA" id="ARBA00022448"/>
    </source>
</evidence>
<dbReference type="EMBL" id="CP141259">
    <property type="protein sequence ID" value="WRL45803.1"/>
    <property type="molecule type" value="Genomic_DNA"/>
</dbReference>
<evidence type="ECO:0000256" key="2">
    <source>
        <dbReference type="ARBA" id="ARBA00006555"/>
    </source>
</evidence>
<proteinExistence type="inferred from homology"/>
<name>A0ABZ1AJ66_AROEV</name>
<dbReference type="InterPro" id="IPR051045">
    <property type="entry name" value="TonB-dependent_transducer"/>
</dbReference>
<sequence>MSEQAPRLRRRTPRVERAATLVLVTVVHIAALAGLARFAQRPAAVPESPISVALIELPAPLPVVAPTPPVPVVEPPPKPTPRPQARPPKPAPKQVTEAPTAIRSETPAPQATPEPVRETAAPTPPAPPAPATRPAPEATPTVVAARFDAAYLNNPAPAYPPLSRRMREEGKVMLRVQVTAEGLPAQVDLAESSGYARLDAAAREAVQRWRFVPAKQGGQPVAAAVIVPIVFKLEGN</sequence>
<evidence type="ECO:0000256" key="11">
    <source>
        <dbReference type="SAM" id="Phobius"/>
    </source>
</evidence>
<feature type="region of interest" description="Disordered" evidence="10">
    <location>
        <begin position="67"/>
        <end position="138"/>
    </location>
</feature>